<proteinExistence type="predicted"/>
<feature type="compositionally biased region" description="Basic and acidic residues" evidence="1">
    <location>
        <begin position="26"/>
        <end position="37"/>
    </location>
</feature>
<dbReference type="AlphaFoldDB" id="A0A2P4Y7U9"/>
<name>A0A2P4Y7U9_9STRA</name>
<evidence type="ECO:0000313" key="2">
    <source>
        <dbReference type="EMBL" id="POM73885.1"/>
    </source>
</evidence>
<organism evidence="2 3">
    <name type="scientific">Phytophthora palmivora</name>
    <dbReference type="NCBI Taxonomy" id="4796"/>
    <lineage>
        <taxon>Eukaryota</taxon>
        <taxon>Sar</taxon>
        <taxon>Stramenopiles</taxon>
        <taxon>Oomycota</taxon>
        <taxon>Peronosporomycetes</taxon>
        <taxon>Peronosporales</taxon>
        <taxon>Peronosporaceae</taxon>
        <taxon>Phytophthora</taxon>
    </lineage>
</organism>
<dbReference type="Proteomes" id="UP000237271">
    <property type="component" value="Unassembled WGS sequence"/>
</dbReference>
<accession>A0A2P4Y7U9</accession>
<keyword evidence="3" id="KW-1185">Reference proteome</keyword>
<protein>
    <submittedName>
        <fullName evidence="2">Uncharacterized protein</fullName>
    </submittedName>
</protein>
<evidence type="ECO:0000313" key="3">
    <source>
        <dbReference type="Proteomes" id="UP000237271"/>
    </source>
</evidence>
<comment type="caution">
    <text evidence="2">The sequence shown here is derived from an EMBL/GenBank/DDBJ whole genome shotgun (WGS) entry which is preliminary data.</text>
</comment>
<sequence length="90" mass="10307">MPLDDQDCEDLKTEHRTSFAALLTKTQEKSIKGHDPRSASARQQRCSRSPRPNGLYMRNCHANKCSKLMFEHWGETLAMKFTHNTNNLGS</sequence>
<gene>
    <name evidence="2" type="ORF">PHPALM_9223</name>
</gene>
<feature type="region of interest" description="Disordered" evidence="1">
    <location>
        <begin position="19"/>
        <end position="52"/>
    </location>
</feature>
<feature type="compositionally biased region" description="Low complexity" evidence="1">
    <location>
        <begin position="38"/>
        <end position="52"/>
    </location>
</feature>
<dbReference type="EMBL" id="NCKW01004980">
    <property type="protein sequence ID" value="POM73885.1"/>
    <property type="molecule type" value="Genomic_DNA"/>
</dbReference>
<evidence type="ECO:0000256" key="1">
    <source>
        <dbReference type="SAM" id="MobiDB-lite"/>
    </source>
</evidence>
<reference evidence="2 3" key="1">
    <citation type="journal article" date="2017" name="Genome Biol. Evol.">
        <title>Phytophthora megakarya and P. palmivora, closely related causal agents of cacao black pod rot, underwent increases in genome sizes and gene numbers by different mechanisms.</title>
        <authorList>
            <person name="Ali S.S."/>
            <person name="Shao J."/>
            <person name="Lary D.J."/>
            <person name="Kronmiller B."/>
            <person name="Shen D."/>
            <person name="Strem M.D."/>
            <person name="Amoako-Attah I."/>
            <person name="Akrofi A.Y."/>
            <person name="Begoude B.A."/>
            <person name="Ten Hoopen G.M."/>
            <person name="Coulibaly K."/>
            <person name="Kebe B.I."/>
            <person name="Melnick R.L."/>
            <person name="Guiltinan M.J."/>
            <person name="Tyler B.M."/>
            <person name="Meinhardt L.W."/>
            <person name="Bailey B.A."/>
        </authorList>
    </citation>
    <scope>NUCLEOTIDE SEQUENCE [LARGE SCALE GENOMIC DNA]</scope>
    <source>
        <strain evidence="3">sbr112.9</strain>
    </source>
</reference>